<comment type="cofactor">
    <cofactor evidence="1">
        <name>pyridoxal 5'-phosphate</name>
        <dbReference type="ChEBI" id="CHEBI:597326"/>
    </cofactor>
</comment>
<sequence length="316" mass="33536">MFDLAALRQAATLIRPSVPATPQFAWPLLAERLGCEVWVKHENHTPTGAFKVRGGLVYVDALMRHEPNTVGLVSATRGNHGQSMALAARKAGLPISIVVPLGNAREKNAAMAALGAEVIEYGRDFDEARARAAELAERRGLHFVPSLHPDLIRGVATYALELFEATPPLKRIYVPIGLGSGICGVIRTRDLLGLDTEVIGVVSSTADAYAQSFAAGRVICTDSADTIADGMACRVPQPEALEIIRAGAARIVRVDDDEIRQAIRILHEDTHNLAEGAGAAALAALIQEREVNQGERAAVVLSGANIDRAALASILA</sequence>
<evidence type="ECO:0000256" key="1">
    <source>
        <dbReference type="ARBA" id="ARBA00001933"/>
    </source>
</evidence>
<dbReference type="AlphaFoldDB" id="A0A4Q9QL57"/>
<dbReference type="InterPro" id="IPR036052">
    <property type="entry name" value="TrpB-like_PALP_sf"/>
</dbReference>
<dbReference type="GO" id="GO:0004794">
    <property type="term" value="F:threonine deaminase activity"/>
    <property type="evidence" value="ECO:0007669"/>
    <property type="project" value="TreeGrafter"/>
</dbReference>
<dbReference type="EMBL" id="QJUI01000009">
    <property type="protein sequence ID" value="TBU79767.1"/>
    <property type="molecule type" value="Genomic_DNA"/>
</dbReference>
<evidence type="ECO:0000256" key="2">
    <source>
        <dbReference type="ARBA" id="ARBA00022898"/>
    </source>
</evidence>
<evidence type="ECO:0000256" key="3">
    <source>
        <dbReference type="ARBA" id="ARBA00023239"/>
    </source>
</evidence>
<keyword evidence="2" id="KW-0663">Pyridoxal phosphate</keyword>
<dbReference type="GO" id="GO:0009097">
    <property type="term" value="P:isoleucine biosynthetic process"/>
    <property type="evidence" value="ECO:0007669"/>
    <property type="project" value="TreeGrafter"/>
</dbReference>
<dbReference type="NCBIfam" id="NF004771">
    <property type="entry name" value="PRK06110.1"/>
    <property type="match status" value="1"/>
</dbReference>
<evidence type="ECO:0000313" key="6">
    <source>
        <dbReference type="Proteomes" id="UP000292302"/>
    </source>
</evidence>
<evidence type="ECO:0000313" key="5">
    <source>
        <dbReference type="EMBL" id="TBU79767.1"/>
    </source>
</evidence>
<keyword evidence="6" id="KW-1185">Reference proteome</keyword>
<dbReference type="GO" id="GO:0006565">
    <property type="term" value="P:L-serine catabolic process"/>
    <property type="evidence" value="ECO:0007669"/>
    <property type="project" value="TreeGrafter"/>
</dbReference>
<dbReference type="GO" id="GO:0006567">
    <property type="term" value="P:L-threonine catabolic process"/>
    <property type="evidence" value="ECO:0007669"/>
    <property type="project" value="TreeGrafter"/>
</dbReference>
<dbReference type="Proteomes" id="UP000292302">
    <property type="component" value="Unassembled WGS sequence"/>
</dbReference>
<dbReference type="InterPro" id="IPR001926">
    <property type="entry name" value="TrpB-like_PALP"/>
</dbReference>
<dbReference type="PANTHER" id="PTHR48078">
    <property type="entry name" value="THREONINE DEHYDRATASE, MITOCHONDRIAL-RELATED"/>
    <property type="match status" value="1"/>
</dbReference>
<dbReference type="InterPro" id="IPR050147">
    <property type="entry name" value="Ser/Thr_Dehydratase"/>
</dbReference>
<dbReference type="RefSeq" id="WP_131180217.1">
    <property type="nucleotide sequence ID" value="NZ_QJUI01000009.1"/>
</dbReference>
<name>A0A4Q9QL57_9GAMM</name>
<dbReference type="OrthoDB" id="9811476at2"/>
<dbReference type="Pfam" id="PF00291">
    <property type="entry name" value="PALP"/>
    <property type="match status" value="1"/>
</dbReference>
<dbReference type="SUPFAM" id="SSF53686">
    <property type="entry name" value="Tryptophan synthase beta subunit-like PLP-dependent enzymes"/>
    <property type="match status" value="1"/>
</dbReference>
<dbReference type="GO" id="GO:0003941">
    <property type="term" value="F:L-serine ammonia-lyase activity"/>
    <property type="evidence" value="ECO:0007669"/>
    <property type="project" value="TreeGrafter"/>
</dbReference>
<protein>
    <submittedName>
        <fullName evidence="5">Threonine dehydratase</fullName>
    </submittedName>
</protein>
<dbReference type="PANTHER" id="PTHR48078:SF7">
    <property type="entry name" value="BLL6502 PROTEIN"/>
    <property type="match status" value="1"/>
</dbReference>
<dbReference type="Gene3D" id="3.40.50.1100">
    <property type="match status" value="2"/>
</dbReference>
<gene>
    <name evidence="5" type="ORF">DNK06_11800</name>
</gene>
<organism evidence="5 6">
    <name type="scientific">Phytopseudomonas daroniae</name>
    <dbReference type="NCBI Taxonomy" id="2487519"/>
    <lineage>
        <taxon>Bacteria</taxon>
        <taxon>Pseudomonadati</taxon>
        <taxon>Pseudomonadota</taxon>
        <taxon>Gammaproteobacteria</taxon>
        <taxon>Pseudomonadales</taxon>
        <taxon>Pseudomonadaceae</taxon>
        <taxon>Phytopseudomonas</taxon>
    </lineage>
</organism>
<evidence type="ECO:0000259" key="4">
    <source>
        <dbReference type="Pfam" id="PF00291"/>
    </source>
</evidence>
<proteinExistence type="predicted"/>
<accession>A0A4Q9QL57</accession>
<comment type="caution">
    <text evidence="5">The sequence shown here is derived from an EMBL/GenBank/DDBJ whole genome shotgun (WGS) entry which is preliminary data.</text>
</comment>
<reference evidence="5 6" key="1">
    <citation type="submission" date="2018-06" db="EMBL/GenBank/DDBJ databases">
        <title>Three novel Pseudomonas species isolated from symptomatic oak.</title>
        <authorList>
            <person name="Bueno-Gonzalez V."/>
            <person name="Brady C."/>
        </authorList>
    </citation>
    <scope>NUCLEOTIDE SEQUENCE [LARGE SCALE GENOMIC DNA]</scope>
    <source>
        <strain evidence="5 6">P9A</strain>
    </source>
</reference>
<feature type="domain" description="Tryptophan synthase beta chain-like PALP" evidence="4">
    <location>
        <begin position="16"/>
        <end position="303"/>
    </location>
</feature>
<keyword evidence="3" id="KW-0456">Lyase</keyword>